<dbReference type="HOGENOM" id="CLU_312754_0_0_1"/>
<dbReference type="eggNOG" id="ENOG502RE61">
    <property type="taxonomic scope" value="Eukaryota"/>
</dbReference>
<dbReference type="Proteomes" id="UP000006174">
    <property type="component" value="Unassembled WGS sequence"/>
</dbReference>
<comment type="caution">
    <text evidence="2">The sequence shown here is derived from an EMBL/GenBank/DDBJ whole genome shotgun (WGS) entry which is preliminary data.</text>
</comment>
<feature type="region of interest" description="Disordered" evidence="1">
    <location>
        <begin position="37"/>
        <end position="77"/>
    </location>
</feature>
<organism evidence="2 3">
    <name type="scientific">Ustilago hordei</name>
    <name type="common">Barley covered smut fungus</name>
    <dbReference type="NCBI Taxonomy" id="120017"/>
    <lineage>
        <taxon>Eukaryota</taxon>
        <taxon>Fungi</taxon>
        <taxon>Dikarya</taxon>
        <taxon>Basidiomycota</taxon>
        <taxon>Ustilaginomycotina</taxon>
        <taxon>Ustilaginomycetes</taxon>
        <taxon>Ustilaginales</taxon>
        <taxon>Ustilaginaceae</taxon>
        <taxon>Ustilago</taxon>
    </lineage>
</organism>
<proteinExistence type="predicted"/>
<dbReference type="AlphaFoldDB" id="I2FVK2"/>
<dbReference type="PANTHER" id="PTHR33266">
    <property type="entry name" value="CHROMOSOME 15, WHOLE GENOME SHOTGUN SEQUENCE"/>
    <property type="match status" value="1"/>
</dbReference>
<name>I2FVK2_USTHO</name>
<evidence type="ECO:0000313" key="3">
    <source>
        <dbReference type="Proteomes" id="UP000006174"/>
    </source>
</evidence>
<gene>
    <name evidence="2" type="ORF">UHOR_14700</name>
</gene>
<sequence length="938" mass="105665">MPSPPARAPLYDFTSTFNGQALERLVDYIKVHNQLFPPSSSSPPPVHVARLENSPPLADHTHHQQHQSVPEQTRKHHWSLPEQTRKYYAKVLPIIQSSGFGKTRLCVQLSTVSPGMLVCLRESSLLTQNYAVSEPPQDKPVYDYFQRIKRLLPGSLETKDQPHPTPKGDQEHMRFNQAHLSILAWLSVYCQTTAYYLIQLQHASGCFDPPAHHQDPAACWRAVVFYYARTTGLKEGSLFETPSNICHQSRLPHVCSTDIPPSTDNPLTHVHPANQAADPPPSLLATPRVREKILDYICETATTLASTMKGQYSCQLSDHELLTHAIRDHLKPRLQLVEHLLRNADPNSFFFLALDECSSMDTLLPYIRRVWFHAMPETTWILLIDTNSDLAPLAGKEARQGSRRMSEFDTHCLTQAFSAMPLDLNLTSQHLRTLSPSGTCQLTMRDLDAFLPRFGRPLWMDSRYHSDGFIMPTTIFRKLVLPSEWTWPEVLQDIQPDPLNETNQNLIALASRRLHLDLSSKAGPQHWYHFVSRQIAHHLRFVGRIYSTSDSIKSGTPSEAPLSLAVAWSVRSKPELVAVKWSMMVQAIIHASAPVGLNVGAQGELGVALLSTMAIDLAMSQRYSNHLRYYISSWPVPSAEAKYAALYGLVSVHDWLCTLTGSKYVECAPAVSGSSSGYPGSEDGDQVMADQDQADQGLPSQLASWARRAWLNFTHSAVLPNQIPHNRRIGTDLLFELWIRHATAQGVSNQVGWDLLIPVYESHSDQPPNGADKFDETKLSYIAIQVKNCINRPTREVKEAAVGPRLAVNQEKQCLELFFDLKGPESCRGHEYSQRRHPTRASNKQRAPKMKEQEEEDAKSRLLLRHHVFISGLTPEGLPLLKQLQGPAAKQVSLLFGDADSLDTVEFDETHANYVRRLPSEEHRRTWDEAQTCVENRL</sequence>
<dbReference type="EMBL" id="CAGI01000159">
    <property type="protein sequence ID" value="CCF50945.1"/>
    <property type="molecule type" value="Genomic_DNA"/>
</dbReference>
<reference evidence="2 3" key="1">
    <citation type="journal article" date="2012" name="Plant Cell">
        <title>Genome comparison of barley and maize smut fungi reveals targeted loss of RNA silencing components and species-specific presence of transposable elements.</title>
        <authorList>
            <person name="Laurie J.D."/>
            <person name="Ali S."/>
            <person name="Linning R."/>
            <person name="Mannhaupt G."/>
            <person name="Wong P."/>
            <person name="Gueldener U."/>
            <person name="Muensterkoetter M."/>
            <person name="Moore R."/>
            <person name="Kahmann R."/>
            <person name="Bakkeren G."/>
            <person name="Schirawski J."/>
        </authorList>
    </citation>
    <scope>NUCLEOTIDE SEQUENCE [LARGE SCALE GENOMIC DNA]</scope>
    <source>
        <strain evidence="3">Uh4875-4</strain>
    </source>
</reference>
<accession>I2FVK2</accession>
<feature type="region of interest" description="Disordered" evidence="1">
    <location>
        <begin position="827"/>
        <end position="856"/>
    </location>
</feature>
<evidence type="ECO:0000256" key="1">
    <source>
        <dbReference type="SAM" id="MobiDB-lite"/>
    </source>
</evidence>
<dbReference type="PANTHER" id="PTHR33266:SF1">
    <property type="entry name" value="F-BOX DOMAIN-CONTAINING PROTEIN"/>
    <property type="match status" value="1"/>
</dbReference>
<protein>
    <submittedName>
        <fullName evidence="2">Uncharacterized protein (N-terminal)</fullName>
    </submittedName>
</protein>
<keyword evidence="3" id="KW-1185">Reference proteome</keyword>
<feature type="non-terminal residue" evidence="2">
    <location>
        <position position="938"/>
    </location>
</feature>
<dbReference type="STRING" id="1128400.I2FVK2"/>
<evidence type="ECO:0000313" key="2">
    <source>
        <dbReference type="EMBL" id="CCF50945.1"/>
    </source>
</evidence>